<reference evidence="1 2" key="1">
    <citation type="submission" date="2019-03" db="EMBL/GenBank/DDBJ databases">
        <title>Genomic Encyclopedia of Archaeal and Bacterial Type Strains, Phase II (KMG-II): from individual species to whole genera.</title>
        <authorList>
            <person name="Goeker M."/>
        </authorList>
    </citation>
    <scope>NUCLEOTIDE SEQUENCE [LARGE SCALE GENOMIC DNA]</scope>
    <source>
        <strain evidence="1 2">DSM 24782</strain>
    </source>
</reference>
<evidence type="ECO:0000313" key="1">
    <source>
        <dbReference type="EMBL" id="TDS77591.1"/>
    </source>
</evidence>
<comment type="caution">
    <text evidence="1">The sequence shown here is derived from an EMBL/GenBank/DDBJ whole genome shotgun (WGS) entry which is preliminary data.</text>
</comment>
<gene>
    <name evidence="1" type="ORF">CLV52_2549</name>
</gene>
<accession>A0A4R7FMA2</accession>
<proteinExistence type="predicted"/>
<sequence length="111" mass="11865">MPIPEAARAAGHVLLDVANAWDGDADPEQNFETANVAVERLLEADAVRVDVEIAESEEDGADDEIGVSIDVSDLIGPTGLLLHRALVLLEERGLDRAEAVALLREAVDRVD</sequence>
<keyword evidence="2" id="KW-1185">Reference proteome</keyword>
<dbReference type="OrthoDB" id="5114099at2"/>
<protein>
    <submittedName>
        <fullName evidence="1">Uncharacterized protein</fullName>
    </submittedName>
</protein>
<evidence type="ECO:0000313" key="2">
    <source>
        <dbReference type="Proteomes" id="UP000295344"/>
    </source>
</evidence>
<dbReference type="AlphaFoldDB" id="A0A4R7FMA2"/>
<organism evidence="1 2">
    <name type="scientific">Amnibacterium kyonggiense</name>
    <dbReference type="NCBI Taxonomy" id="595671"/>
    <lineage>
        <taxon>Bacteria</taxon>
        <taxon>Bacillati</taxon>
        <taxon>Actinomycetota</taxon>
        <taxon>Actinomycetes</taxon>
        <taxon>Micrococcales</taxon>
        <taxon>Microbacteriaceae</taxon>
        <taxon>Amnibacterium</taxon>
    </lineage>
</organism>
<dbReference type="Proteomes" id="UP000295344">
    <property type="component" value="Unassembled WGS sequence"/>
</dbReference>
<name>A0A4R7FMA2_9MICO</name>
<dbReference type="RefSeq" id="WP_133766644.1">
    <property type="nucleotide sequence ID" value="NZ_BAAARP010000004.1"/>
</dbReference>
<dbReference type="EMBL" id="SOAM01000002">
    <property type="protein sequence ID" value="TDS77591.1"/>
    <property type="molecule type" value="Genomic_DNA"/>
</dbReference>